<dbReference type="PANTHER" id="PTHR38812:SF2">
    <property type="entry name" value="MU-LIKE PROPHAGE FLUMU PROTEIN GP42"/>
    <property type="match status" value="1"/>
</dbReference>
<dbReference type="NCBIfam" id="TIGR02675">
    <property type="entry name" value="tape_meas_nterm"/>
    <property type="match status" value="1"/>
</dbReference>
<dbReference type="RefSeq" id="WP_109792118.1">
    <property type="nucleotide sequence ID" value="NZ_PHIG01000018.1"/>
</dbReference>
<dbReference type="AlphaFoldDB" id="A0A2M9G4Q1"/>
<dbReference type="PANTHER" id="PTHR38812">
    <property type="entry name" value="MU-LIKE PROPHAGE FLUMU PROTEIN GP42"/>
    <property type="match status" value="1"/>
</dbReference>
<evidence type="ECO:0000259" key="3">
    <source>
        <dbReference type="Pfam" id="PF09718"/>
    </source>
</evidence>
<feature type="coiled-coil region" evidence="1">
    <location>
        <begin position="599"/>
        <end position="626"/>
    </location>
</feature>
<evidence type="ECO:0000313" key="7">
    <source>
        <dbReference type="EMBL" id="PJK30699.1"/>
    </source>
</evidence>
<reference evidence="7 8" key="1">
    <citation type="submission" date="2017-11" db="EMBL/GenBank/DDBJ databases">
        <title>Draft genome sequence of Rhizobiales bacterium SY3-13.</title>
        <authorList>
            <person name="Sun C."/>
        </authorList>
    </citation>
    <scope>NUCLEOTIDE SEQUENCE [LARGE SCALE GENOMIC DNA]</scope>
    <source>
        <strain evidence="7 8">SY3-13</strain>
    </source>
</reference>
<keyword evidence="8" id="KW-1185">Reference proteome</keyword>
<gene>
    <name evidence="7" type="ORF">CVT23_04845</name>
    <name evidence="6" type="ORF">CVT23_05895</name>
    <name evidence="5" type="ORF">CVT23_12100</name>
</gene>
<dbReference type="OrthoDB" id="7311517at2"/>
<dbReference type="Pfam" id="PF09718">
    <property type="entry name" value="Tape_meas_lam_C"/>
    <property type="match status" value="1"/>
</dbReference>
<feature type="domain" description="Bacteriophage tail tape measure C-terminal" evidence="3">
    <location>
        <begin position="695"/>
        <end position="768"/>
    </location>
</feature>
<feature type="region of interest" description="Disordered" evidence="2">
    <location>
        <begin position="27"/>
        <end position="56"/>
    </location>
</feature>
<sequence length="963" mass="101355">MTEYRVGLTLTARDAGFTGATREAEAGLERLDRSTDRAAEAQRGFERATRSAAAEQQRMARSGVELERAVRGVVAALAAFGALRVARSIAETGVAVESMTNALAVATGSAEAGADAMAFVRAEADRLGLSLRPAIESFTALAAATRGTAIDAGQTREIFTAVSEAMAVLGRSSNETERALLAIQQVISKGKVSAEELRGQLGEVLPGAFQVAARAMGVSTQALSDMLEQGELFSDDFIPRFARQLRAEFADGVTGAAESARAAFNRFGTTIFDLEVALAEGGFLDAVTESAQELAVVLRDPAVVDGLSTVASAIGDITVFAARNLETIAALAAGYATARIATAGFAAATGGAAIAMRGLNVAMRSNPIGLVAGVAATAAASMIDLGGDTDTATEAIERQARALGRLTDNSRAAALETAELRLQGQRLREQALTAELDSLAADLQAREEERQLLQRSQPNNLALGLVQSHQRQGDSEDIDHARAELEQLQSSIAATRAEIERLKSAETKAGSGDDDPPGRAPKKNPFADAIADAEAELAAIERLRRARQVSPDFERLTAIDIEAEQQTARIVEQAADAKIEVTRRQALELEALVSELLLAQQAERDHAKATREAARAAEETARLHEQTTDDISQRLDQLAPSFERAAAAADRWRDEALAGLDETAAGYAEFAADVERIHEGMLAEAYREDLDRRTDWAAGIERAMAEAEAVQGDWAAVSEDLFDRATRSAEDFFVRLVQGKASLSDFVDFAVAELARLAFQMSISPILQQGLGELGQIFGSLFAPSFGPGAGGSLGSVTGVTPLHEGGVAGRDGQAPRTLPAALFRTAPRYHEGTAAAGLGPREVPAVLLEGERVLTEAQQAATARTISGLAESLRAMAAVSSGRAEVAGGGMNVEIHNHLGGEAEAKASRTPDGGLRIDFLRRLKDDVSGDIAADLRSGQGPVFAAMRDGGLPMSLPRPRANP</sequence>
<dbReference type="Proteomes" id="UP000229498">
    <property type="component" value="Unassembled WGS sequence"/>
</dbReference>
<dbReference type="InterPro" id="IPR013491">
    <property type="entry name" value="Tape_meas_N"/>
</dbReference>
<evidence type="ECO:0000313" key="8">
    <source>
        <dbReference type="Proteomes" id="UP000229498"/>
    </source>
</evidence>
<feature type="region of interest" description="Disordered" evidence="2">
    <location>
        <begin position="504"/>
        <end position="525"/>
    </location>
</feature>
<evidence type="ECO:0000313" key="6">
    <source>
        <dbReference type="EMBL" id="PJK30476.1"/>
    </source>
</evidence>
<dbReference type="InterPro" id="IPR053058">
    <property type="entry name" value="Mulikevirus_tape_measure"/>
</dbReference>
<proteinExistence type="predicted"/>
<evidence type="ECO:0000313" key="5">
    <source>
        <dbReference type="EMBL" id="PJK29339.1"/>
    </source>
</evidence>
<keyword evidence="1" id="KW-0175">Coiled coil</keyword>
<feature type="domain" description="Tape measure protein N-terminal" evidence="4">
    <location>
        <begin position="87"/>
        <end position="271"/>
    </location>
</feature>
<dbReference type="InterPro" id="IPR006431">
    <property type="entry name" value="Phage_tape_meas_C"/>
</dbReference>
<dbReference type="Pfam" id="PF20155">
    <property type="entry name" value="TMP_3"/>
    <property type="match status" value="1"/>
</dbReference>
<dbReference type="EMBL" id="PHIG01000033">
    <property type="protein sequence ID" value="PJK29339.1"/>
    <property type="molecule type" value="Genomic_DNA"/>
</dbReference>
<dbReference type="EMBL" id="PHIG01000018">
    <property type="protein sequence ID" value="PJK30699.1"/>
    <property type="molecule type" value="Genomic_DNA"/>
</dbReference>
<evidence type="ECO:0000256" key="2">
    <source>
        <dbReference type="SAM" id="MobiDB-lite"/>
    </source>
</evidence>
<evidence type="ECO:0000256" key="1">
    <source>
        <dbReference type="SAM" id="Coils"/>
    </source>
</evidence>
<accession>A0A2M9G4Q1</accession>
<evidence type="ECO:0000259" key="4">
    <source>
        <dbReference type="Pfam" id="PF20155"/>
    </source>
</evidence>
<dbReference type="EMBL" id="PHIG01000025">
    <property type="protein sequence ID" value="PJK30476.1"/>
    <property type="molecule type" value="Genomic_DNA"/>
</dbReference>
<feature type="compositionally biased region" description="Basic and acidic residues" evidence="2">
    <location>
        <begin position="27"/>
        <end position="49"/>
    </location>
</feature>
<comment type="caution">
    <text evidence="7">The sequence shown here is derived from an EMBL/GenBank/DDBJ whole genome shotgun (WGS) entry which is preliminary data.</text>
</comment>
<name>A0A2M9G4Q1_9PROT</name>
<organism evidence="7 8">
    <name type="scientific">Minwuia thermotolerans</name>
    <dbReference type="NCBI Taxonomy" id="2056226"/>
    <lineage>
        <taxon>Bacteria</taxon>
        <taxon>Pseudomonadati</taxon>
        <taxon>Pseudomonadota</taxon>
        <taxon>Alphaproteobacteria</taxon>
        <taxon>Minwuiales</taxon>
        <taxon>Minwuiaceae</taxon>
        <taxon>Minwuia</taxon>
    </lineage>
</organism>
<protein>
    <submittedName>
        <fullName evidence="7">Uncharacterized protein</fullName>
    </submittedName>
</protein>